<dbReference type="GO" id="GO:0019843">
    <property type="term" value="F:rRNA binding"/>
    <property type="evidence" value="ECO:0007669"/>
    <property type="project" value="UniProtKB-UniRule"/>
</dbReference>
<name>A0A2X3K6J9_9BACT</name>
<dbReference type="EMBL" id="LS483254">
    <property type="protein sequence ID" value="SQD92693.1"/>
    <property type="molecule type" value="Genomic_DNA"/>
</dbReference>
<dbReference type="GO" id="GO:0003735">
    <property type="term" value="F:structural constituent of ribosome"/>
    <property type="evidence" value="ECO:0007669"/>
    <property type="project" value="UniProtKB-UniRule"/>
</dbReference>
<dbReference type="KEGG" id="bana:BARAN1_0669"/>
<comment type="subunit">
    <text evidence="7">Part of the 30S ribosomal subunit. Contacts proteins S4 and S8.</text>
</comment>
<evidence type="ECO:0000256" key="3">
    <source>
        <dbReference type="ARBA" id="ARBA00022884"/>
    </source>
</evidence>
<dbReference type="GO" id="GO:0006412">
    <property type="term" value="P:translation"/>
    <property type="evidence" value="ECO:0007669"/>
    <property type="project" value="UniProtKB-UniRule"/>
</dbReference>
<reference evidence="11" key="1">
    <citation type="submission" date="2018-05" db="EMBL/GenBank/DDBJ databases">
        <authorList>
            <person name="Hao L."/>
        </authorList>
    </citation>
    <scope>NUCLEOTIDE SEQUENCE [LARGE SCALE GENOMIC DNA]</scope>
</reference>
<evidence type="ECO:0000313" key="11">
    <source>
        <dbReference type="Proteomes" id="UP000249818"/>
    </source>
</evidence>
<dbReference type="SUPFAM" id="SSF54211">
    <property type="entry name" value="Ribosomal protein S5 domain 2-like"/>
    <property type="match status" value="1"/>
</dbReference>
<accession>A0A2X3K6J9</accession>
<dbReference type="InterPro" id="IPR020568">
    <property type="entry name" value="Ribosomal_Su5_D2-typ_SF"/>
</dbReference>
<dbReference type="InterPro" id="IPR000851">
    <property type="entry name" value="Ribosomal_uS5"/>
</dbReference>
<dbReference type="Pfam" id="PF00333">
    <property type="entry name" value="Ribosomal_S5"/>
    <property type="match status" value="1"/>
</dbReference>
<comment type="domain">
    <text evidence="7">The N-terminal domain interacts with the head of the 30S subunit; the C-terminal domain interacts with the body and contacts protein S4. The interaction surface between S4 and S5 is involved in control of translational fidelity.</text>
</comment>
<dbReference type="RefSeq" id="WP_122030880.1">
    <property type="nucleotide sequence ID" value="NZ_LS483254.1"/>
</dbReference>
<dbReference type="OrthoDB" id="9809045at2"/>
<keyword evidence="11" id="KW-1185">Reference proteome</keyword>
<evidence type="ECO:0000256" key="8">
    <source>
        <dbReference type="RuleBase" id="RU003823"/>
    </source>
</evidence>
<evidence type="ECO:0000313" key="10">
    <source>
        <dbReference type="EMBL" id="SQD92693.1"/>
    </source>
</evidence>
<sequence>MARYPEQPAHEVIDIRRVGKVTKGGKRLRFRVVVVAGDGAGQVGVGVGKSVEIPQAVQQAIRDAMKHLVTVSVQNGTIPHEVRGQFGAAKVLLRPAYPGTGVIAGRTVGAVCRIAGVRDILTKALRSTNPLNLARATLDGFRQIEGAEMVAARRGKTVAEIMEVEDAETR</sequence>
<evidence type="ECO:0000256" key="1">
    <source>
        <dbReference type="ARBA" id="ARBA00008945"/>
    </source>
</evidence>
<keyword evidence="3 7" id="KW-0694">RNA-binding</keyword>
<evidence type="ECO:0000256" key="5">
    <source>
        <dbReference type="ARBA" id="ARBA00023274"/>
    </source>
</evidence>
<dbReference type="AlphaFoldDB" id="A0A2X3K6J9"/>
<dbReference type="PANTHER" id="PTHR48277">
    <property type="entry name" value="MITOCHONDRIAL RIBOSOMAL PROTEIN S5"/>
    <property type="match status" value="1"/>
</dbReference>
<dbReference type="Gene3D" id="3.30.160.20">
    <property type="match status" value="1"/>
</dbReference>
<dbReference type="FunFam" id="3.30.230.10:FF:000002">
    <property type="entry name" value="30S ribosomal protein S5"/>
    <property type="match status" value="1"/>
</dbReference>
<dbReference type="PANTHER" id="PTHR48277:SF1">
    <property type="entry name" value="MITOCHONDRIAL RIBOSOMAL PROTEIN S5"/>
    <property type="match status" value="1"/>
</dbReference>
<feature type="domain" description="S5 DRBM" evidence="9">
    <location>
        <begin position="8"/>
        <end position="71"/>
    </location>
</feature>
<dbReference type="InterPro" id="IPR018192">
    <property type="entry name" value="Ribosomal_uS5_N_CS"/>
</dbReference>
<comment type="function">
    <text evidence="7">Located at the back of the 30S subunit body where it stabilizes the conformation of the head with respect to the body.</text>
</comment>
<dbReference type="InterPro" id="IPR005712">
    <property type="entry name" value="Ribosomal_uS5_bac-type"/>
</dbReference>
<dbReference type="PROSITE" id="PS00585">
    <property type="entry name" value="RIBOSOMAL_S5"/>
    <property type="match status" value="1"/>
</dbReference>
<evidence type="ECO:0000256" key="4">
    <source>
        <dbReference type="ARBA" id="ARBA00022980"/>
    </source>
</evidence>
<dbReference type="SUPFAM" id="SSF54768">
    <property type="entry name" value="dsRNA-binding domain-like"/>
    <property type="match status" value="1"/>
</dbReference>
<gene>
    <name evidence="7 10" type="primary">rpsE</name>
    <name evidence="10" type="ORF">BARAN1_0669</name>
</gene>
<evidence type="ECO:0000259" key="9">
    <source>
        <dbReference type="PROSITE" id="PS50881"/>
    </source>
</evidence>
<evidence type="ECO:0000256" key="6">
    <source>
        <dbReference type="ARBA" id="ARBA00035255"/>
    </source>
</evidence>
<dbReference type="HAMAP" id="MF_01307_B">
    <property type="entry name" value="Ribosomal_uS5_B"/>
    <property type="match status" value="1"/>
</dbReference>
<dbReference type="PROSITE" id="PS50881">
    <property type="entry name" value="S5_DSRBD"/>
    <property type="match status" value="1"/>
</dbReference>
<dbReference type="NCBIfam" id="TIGR01021">
    <property type="entry name" value="rpsE_bact"/>
    <property type="match status" value="1"/>
</dbReference>
<dbReference type="GO" id="GO:0015935">
    <property type="term" value="C:small ribosomal subunit"/>
    <property type="evidence" value="ECO:0007669"/>
    <property type="project" value="InterPro"/>
</dbReference>
<dbReference type="Proteomes" id="UP000249818">
    <property type="component" value="Chromosome BARAN1"/>
</dbReference>
<dbReference type="Pfam" id="PF03719">
    <property type="entry name" value="Ribosomal_S5_C"/>
    <property type="match status" value="1"/>
</dbReference>
<dbReference type="InterPro" id="IPR014721">
    <property type="entry name" value="Ribsml_uS5_D2-typ_fold_subgr"/>
</dbReference>
<evidence type="ECO:0000256" key="7">
    <source>
        <dbReference type="HAMAP-Rule" id="MF_01307"/>
    </source>
</evidence>
<keyword evidence="2 7" id="KW-0699">rRNA-binding</keyword>
<comment type="similarity">
    <text evidence="1 7 8">Belongs to the universal ribosomal protein uS5 family.</text>
</comment>
<keyword evidence="5 7" id="KW-0687">Ribonucleoprotein</keyword>
<dbReference type="Gene3D" id="3.30.230.10">
    <property type="match status" value="1"/>
</dbReference>
<dbReference type="InterPro" id="IPR005324">
    <property type="entry name" value="Ribosomal_uS5_C"/>
</dbReference>
<proteinExistence type="inferred from homology"/>
<dbReference type="GO" id="GO:0005737">
    <property type="term" value="C:cytoplasm"/>
    <property type="evidence" value="ECO:0007669"/>
    <property type="project" value="UniProtKB-ARBA"/>
</dbReference>
<evidence type="ECO:0000256" key="2">
    <source>
        <dbReference type="ARBA" id="ARBA00022730"/>
    </source>
</evidence>
<organism evidence="10 11">
    <name type="scientific">Candidatus Bipolaricaulis anaerobius</name>
    <dbReference type="NCBI Taxonomy" id="2026885"/>
    <lineage>
        <taxon>Bacteria</taxon>
        <taxon>Candidatus Bipolaricaulota</taxon>
        <taxon>Candidatus Bipolaricaulia</taxon>
        <taxon>Candidatus Bipolaricaulales</taxon>
        <taxon>Candidatus Bipolaricaulaceae</taxon>
        <taxon>Candidatus Bipolaricaulis</taxon>
    </lineage>
</organism>
<dbReference type="InterPro" id="IPR013810">
    <property type="entry name" value="Ribosomal_uS5_N"/>
</dbReference>
<comment type="function">
    <text evidence="7">With S4 and S12 plays an important role in translational accuracy.</text>
</comment>
<keyword evidence="4 7" id="KW-0689">Ribosomal protein</keyword>
<protein>
    <recommendedName>
        <fullName evidence="6 7">Small ribosomal subunit protein uS5</fullName>
    </recommendedName>
</protein>